<evidence type="ECO:0008006" key="3">
    <source>
        <dbReference type="Google" id="ProtNLM"/>
    </source>
</evidence>
<accession>A0ABS6B210</accession>
<keyword evidence="2" id="KW-1185">Reference proteome</keyword>
<dbReference type="RefSeq" id="WP_215919445.1">
    <property type="nucleotide sequence ID" value="NZ_JAHKNI010000007.1"/>
</dbReference>
<dbReference type="EMBL" id="JAHKNI010000007">
    <property type="protein sequence ID" value="MBU3064338.1"/>
    <property type="molecule type" value="Genomic_DNA"/>
</dbReference>
<protein>
    <recommendedName>
        <fullName evidence="3">ABM domain-containing protein</fullName>
    </recommendedName>
</protein>
<comment type="caution">
    <text evidence="1">The sequence shown here is derived from an EMBL/GenBank/DDBJ whole genome shotgun (WGS) entry which is preliminary data.</text>
</comment>
<organism evidence="1 2">
    <name type="scientific">Nocardia albiluteola</name>
    <dbReference type="NCBI Taxonomy" id="2842303"/>
    <lineage>
        <taxon>Bacteria</taxon>
        <taxon>Bacillati</taxon>
        <taxon>Actinomycetota</taxon>
        <taxon>Actinomycetes</taxon>
        <taxon>Mycobacteriales</taxon>
        <taxon>Nocardiaceae</taxon>
        <taxon>Nocardia</taxon>
    </lineage>
</organism>
<evidence type="ECO:0000313" key="2">
    <source>
        <dbReference type="Proteomes" id="UP000733379"/>
    </source>
</evidence>
<reference evidence="1 2" key="1">
    <citation type="submission" date="2021-06" db="EMBL/GenBank/DDBJ databases">
        <title>Actinomycetes sequencing.</title>
        <authorList>
            <person name="Shan Q."/>
        </authorList>
    </citation>
    <scope>NUCLEOTIDE SEQUENCE [LARGE SCALE GENOMIC DNA]</scope>
    <source>
        <strain evidence="1 2">NEAU-G5</strain>
    </source>
</reference>
<evidence type="ECO:0000313" key="1">
    <source>
        <dbReference type="EMBL" id="MBU3064338.1"/>
    </source>
</evidence>
<proteinExistence type="predicted"/>
<gene>
    <name evidence="1" type="ORF">KO481_22740</name>
</gene>
<name>A0ABS6B210_9NOCA</name>
<dbReference type="Proteomes" id="UP000733379">
    <property type="component" value="Unassembled WGS sequence"/>
</dbReference>
<sequence length="109" mass="11936">MTEPLPASAVVRVSRATFAPNLFAEVDTLNTKQAEYLIPAIEQLPGLIHFYSGVSPEGSIMQISVWDTDEHAAQLNGLKEMAVVARGEAEAVGVTFERPIVHYPIDWTI</sequence>